<name>A0ABD1XI58_9MARC</name>
<evidence type="ECO:0000313" key="1">
    <source>
        <dbReference type="EMBL" id="KAL2608648.1"/>
    </source>
</evidence>
<keyword evidence="2" id="KW-1185">Reference proteome</keyword>
<accession>A0ABD1XI58</accession>
<dbReference type="Gene3D" id="4.10.60.10">
    <property type="entry name" value="Zinc finger, CCHC-type"/>
    <property type="match status" value="1"/>
</dbReference>
<dbReference type="SUPFAM" id="SSF57756">
    <property type="entry name" value="Retrovirus zinc finger-like domains"/>
    <property type="match status" value="1"/>
</dbReference>
<sequence length="193" mass="22272">MSILHIHLLQAKRGSTKVEQAFYSLHKKKWNRHSFGSNNGFDGPKAMKHGKPIAKNQCRYCEKFGHYAVECRKRKADLAKKEEKKVEEVNFVEEVITSMTYICMDLRIPRRKRPEEGYVLKEKPDFCFNKRGISRRSQVSISAIKSQVEIRSSWSWAEECTLKLRLESGKPALNLAEENVDAGGATAYRGWFS</sequence>
<dbReference type="EMBL" id="JBHFFA010000008">
    <property type="protein sequence ID" value="KAL2608648.1"/>
    <property type="molecule type" value="Genomic_DNA"/>
</dbReference>
<protein>
    <recommendedName>
        <fullName evidence="3">CCHC-type domain-containing protein</fullName>
    </recommendedName>
</protein>
<dbReference type="InterPro" id="IPR036875">
    <property type="entry name" value="Znf_CCHC_sf"/>
</dbReference>
<reference evidence="1 2" key="1">
    <citation type="submission" date="2024-09" db="EMBL/GenBank/DDBJ databases">
        <title>Chromosome-scale assembly of Riccia fluitans.</title>
        <authorList>
            <person name="Paukszto L."/>
            <person name="Sawicki J."/>
            <person name="Karawczyk K."/>
            <person name="Piernik-Szablinska J."/>
            <person name="Szczecinska M."/>
            <person name="Mazdziarz M."/>
        </authorList>
    </citation>
    <scope>NUCLEOTIDE SEQUENCE [LARGE SCALE GENOMIC DNA]</scope>
    <source>
        <strain evidence="1">Rf_01</strain>
        <tissue evidence="1">Aerial parts of the thallus</tissue>
    </source>
</reference>
<proteinExistence type="predicted"/>
<evidence type="ECO:0000313" key="2">
    <source>
        <dbReference type="Proteomes" id="UP001605036"/>
    </source>
</evidence>
<dbReference type="Proteomes" id="UP001605036">
    <property type="component" value="Unassembled WGS sequence"/>
</dbReference>
<comment type="caution">
    <text evidence="1">The sequence shown here is derived from an EMBL/GenBank/DDBJ whole genome shotgun (WGS) entry which is preliminary data.</text>
</comment>
<dbReference type="AlphaFoldDB" id="A0ABD1XI58"/>
<gene>
    <name evidence="1" type="ORF">R1flu_027221</name>
</gene>
<evidence type="ECO:0008006" key="3">
    <source>
        <dbReference type="Google" id="ProtNLM"/>
    </source>
</evidence>
<organism evidence="1 2">
    <name type="scientific">Riccia fluitans</name>
    <dbReference type="NCBI Taxonomy" id="41844"/>
    <lineage>
        <taxon>Eukaryota</taxon>
        <taxon>Viridiplantae</taxon>
        <taxon>Streptophyta</taxon>
        <taxon>Embryophyta</taxon>
        <taxon>Marchantiophyta</taxon>
        <taxon>Marchantiopsida</taxon>
        <taxon>Marchantiidae</taxon>
        <taxon>Marchantiales</taxon>
        <taxon>Ricciaceae</taxon>
        <taxon>Riccia</taxon>
    </lineage>
</organism>